<dbReference type="RefSeq" id="WP_319628656.1">
    <property type="nucleotide sequence ID" value="NZ_JAWXRB010000030.1"/>
</dbReference>
<proteinExistence type="predicted"/>
<evidence type="ECO:0000313" key="2">
    <source>
        <dbReference type="Proteomes" id="UP001282336"/>
    </source>
</evidence>
<name>A0AAJ2S482_9ENTR</name>
<protein>
    <recommendedName>
        <fullName evidence="3">Lipoprotein</fullName>
    </recommendedName>
</protein>
<evidence type="ECO:0008006" key="3">
    <source>
        <dbReference type="Google" id="ProtNLM"/>
    </source>
</evidence>
<dbReference type="EMBL" id="JAWXRC010000025">
    <property type="protein sequence ID" value="MDX6032132.1"/>
    <property type="molecule type" value="Genomic_DNA"/>
</dbReference>
<sequence>MMNKPLLLLPIIFLLCGCAGREGAESGERRSVFIEGDNICFTINKAEILSRYILSSNDNDNKKTTG</sequence>
<dbReference type="PROSITE" id="PS51257">
    <property type="entry name" value="PROKAR_LIPOPROTEIN"/>
    <property type="match status" value="1"/>
</dbReference>
<evidence type="ECO:0000313" key="1">
    <source>
        <dbReference type="EMBL" id="MDX6032132.1"/>
    </source>
</evidence>
<reference evidence="1" key="1">
    <citation type="submission" date="2023-11" db="EMBL/GenBank/DDBJ databases">
        <title>Scandinavium wanjuensis sp. nov., isolated from lettuce South Korea.</title>
        <authorList>
            <person name="Park J."/>
            <person name="Park S."/>
            <person name="Oh K.K."/>
            <person name="Cho G.S."/>
            <person name="Franz C.M.A.P."/>
        </authorList>
    </citation>
    <scope>NUCLEOTIDE SEQUENCE</scope>
    <source>
        <strain evidence="1">V105_12</strain>
    </source>
</reference>
<dbReference type="Proteomes" id="UP001282336">
    <property type="component" value="Unassembled WGS sequence"/>
</dbReference>
<accession>A0AAJ2S482</accession>
<comment type="caution">
    <text evidence="1">The sequence shown here is derived from an EMBL/GenBank/DDBJ whole genome shotgun (WGS) entry which is preliminary data.</text>
</comment>
<dbReference type="AlphaFoldDB" id="A0AAJ2S482"/>
<organism evidence="1 2">
    <name type="scientific">Scandinavium lactucae</name>
    <dbReference type="NCBI Taxonomy" id="3095028"/>
    <lineage>
        <taxon>Bacteria</taxon>
        <taxon>Pseudomonadati</taxon>
        <taxon>Pseudomonadota</taxon>
        <taxon>Gammaproteobacteria</taxon>
        <taxon>Enterobacterales</taxon>
        <taxon>Enterobacteriaceae</taxon>
        <taxon>Scandinavium</taxon>
    </lineage>
</organism>
<gene>
    <name evidence="1" type="ORF">SIL20_11495</name>
</gene>